<gene>
    <name evidence="13" type="ORF">BDV95DRAFT_574324</name>
</gene>
<evidence type="ECO:0000313" key="13">
    <source>
        <dbReference type="EMBL" id="KAF2870678.1"/>
    </source>
</evidence>
<evidence type="ECO:0000256" key="10">
    <source>
        <dbReference type="RuleBase" id="RU366036"/>
    </source>
</evidence>
<evidence type="ECO:0000256" key="9">
    <source>
        <dbReference type="ARBA" id="ARBA00025687"/>
    </source>
</evidence>
<evidence type="ECO:0000313" key="14">
    <source>
        <dbReference type="Proteomes" id="UP000481861"/>
    </source>
</evidence>
<protein>
    <recommendedName>
        <fullName evidence="4 10">Mediator of RNA polymerase II transcription subunit 21</fullName>
    </recommendedName>
</protein>
<dbReference type="AlphaFoldDB" id="A0A7C8M709"/>
<dbReference type="PANTHER" id="PTHR13381:SF0">
    <property type="entry name" value="MEDIATOR OF RNA POLYMERASE II TRANSCRIPTION SUBUNIT 21"/>
    <property type="match status" value="1"/>
</dbReference>
<feature type="coiled-coil region" evidence="11">
    <location>
        <begin position="81"/>
        <end position="136"/>
    </location>
</feature>
<comment type="subunit">
    <text evidence="3 10">Component of the Mediator complex.</text>
</comment>
<accession>A0A7C8M709</accession>
<dbReference type="InterPro" id="IPR021384">
    <property type="entry name" value="Mediator_Med21"/>
</dbReference>
<evidence type="ECO:0000256" key="1">
    <source>
        <dbReference type="ARBA" id="ARBA00004123"/>
    </source>
</evidence>
<keyword evidence="14" id="KW-1185">Reference proteome</keyword>
<dbReference type="PANTHER" id="PTHR13381">
    <property type="entry name" value="RNA POLYMERASE II HOLOENZYME COMPONENT SRB7"/>
    <property type="match status" value="1"/>
</dbReference>
<evidence type="ECO:0000256" key="8">
    <source>
        <dbReference type="ARBA" id="ARBA00023242"/>
    </source>
</evidence>
<dbReference type="SUPFAM" id="SSF140718">
    <property type="entry name" value="Mediator hinge subcomplex-like"/>
    <property type="match status" value="1"/>
</dbReference>
<dbReference type="GO" id="GO:0003712">
    <property type="term" value="F:transcription coregulator activity"/>
    <property type="evidence" value="ECO:0007669"/>
    <property type="project" value="TreeGrafter"/>
</dbReference>
<keyword evidence="6 10" id="KW-0010">Activator</keyword>
<dbReference type="GO" id="GO:0016592">
    <property type="term" value="C:mediator complex"/>
    <property type="evidence" value="ECO:0007669"/>
    <property type="project" value="UniProtKB-UniRule"/>
</dbReference>
<dbReference type="InterPro" id="IPR037212">
    <property type="entry name" value="Med7/Med21-like"/>
</dbReference>
<comment type="caution">
    <text evidence="13">The sequence shown here is derived from an EMBL/GenBank/DDBJ whole genome shotgun (WGS) entry which is preliminary data.</text>
</comment>
<keyword evidence="7 10" id="KW-0804">Transcription</keyword>
<dbReference type="Pfam" id="PF11221">
    <property type="entry name" value="Med21"/>
    <property type="match status" value="1"/>
</dbReference>
<evidence type="ECO:0000256" key="3">
    <source>
        <dbReference type="ARBA" id="ARBA00011837"/>
    </source>
</evidence>
<evidence type="ECO:0000256" key="6">
    <source>
        <dbReference type="ARBA" id="ARBA00023159"/>
    </source>
</evidence>
<comment type="similarity">
    <text evidence="2 10">Belongs to the Mediator complex subunit 21 family.</text>
</comment>
<feature type="compositionally biased region" description="Low complexity" evidence="12">
    <location>
        <begin position="47"/>
        <end position="64"/>
    </location>
</feature>
<comment type="function">
    <text evidence="9 10">Component of the Mediator complex, a coactivator involved in the regulated transcription of nearly all RNA polymerase II-dependent genes. Mediator functions as a bridge to convey information from gene-specific regulatory proteins to the basal RNA polymerase II transcription machinery. Mediator is recruited to promoters by direct interactions with regulatory proteins and serves as a scaffold for the assembly of a functional preinitiation complex with RNA polymerase II and the general transcription factors.</text>
</comment>
<dbReference type="Gene3D" id="6.10.280.10">
    <property type="entry name" value="Mediator complex, subunit Med21"/>
    <property type="match status" value="1"/>
</dbReference>
<keyword evidence="8 10" id="KW-0539">Nucleus</keyword>
<sequence length="155" mass="17264">MADILTQLQDELDRLLNQMSASLAYIRENAPQAAIEGQPFHPSVDVQAAQPSQPTQTTAETSQPTQPPTEPPSQEQFRADIKELSRDLIIKEQQIEVLIAALPGLNASEKEQIAQMKELERQLEDIEGERLQAVKEKEILLKRVEDKIGGVGGMR</sequence>
<dbReference type="OrthoDB" id="526653at2759"/>
<evidence type="ECO:0000256" key="5">
    <source>
        <dbReference type="ARBA" id="ARBA00023015"/>
    </source>
</evidence>
<keyword evidence="5 10" id="KW-0805">Transcription regulation</keyword>
<evidence type="ECO:0000256" key="2">
    <source>
        <dbReference type="ARBA" id="ARBA00005770"/>
    </source>
</evidence>
<organism evidence="13 14">
    <name type="scientific">Massariosphaeria phaeospora</name>
    <dbReference type="NCBI Taxonomy" id="100035"/>
    <lineage>
        <taxon>Eukaryota</taxon>
        <taxon>Fungi</taxon>
        <taxon>Dikarya</taxon>
        <taxon>Ascomycota</taxon>
        <taxon>Pezizomycotina</taxon>
        <taxon>Dothideomycetes</taxon>
        <taxon>Pleosporomycetidae</taxon>
        <taxon>Pleosporales</taxon>
        <taxon>Pleosporales incertae sedis</taxon>
        <taxon>Massariosphaeria</taxon>
    </lineage>
</organism>
<proteinExistence type="inferred from homology"/>
<keyword evidence="11" id="KW-0175">Coiled coil</keyword>
<feature type="region of interest" description="Disordered" evidence="12">
    <location>
        <begin position="34"/>
        <end position="76"/>
    </location>
</feature>
<evidence type="ECO:0000256" key="7">
    <source>
        <dbReference type="ARBA" id="ARBA00023163"/>
    </source>
</evidence>
<dbReference type="GO" id="GO:0006357">
    <property type="term" value="P:regulation of transcription by RNA polymerase II"/>
    <property type="evidence" value="ECO:0007669"/>
    <property type="project" value="TreeGrafter"/>
</dbReference>
<reference evidence="13 14" key="1">
    <citation type="submission" date="2020-01" db="EMBL/GenBank/DDBJ databases">
        <authorList>
            <consortium name="DOE Joint Genome Institute"/>
            <person name="Haridas S."/>
            <person name="Albert R."/>
            <person name="Binder M."/>
            <person name="Bloem J."/>
            <person name="Labutti K."/>
            <person name="Salamov A."/>
            <person name="Andreopoulos B."/>
            <person name="Baker S.E."/>
            <person name="Barry K."/>
            <person name="Bills G."/>
            <person name="Bluhm B.H."/>
            <person name="Cannon C."/>
            <person name="Castanera R."/>
            <person name="Culley D.E."/>
            <person name="Daum C."/>
            <person name="Ezra D."/>
            <person name="Gonzalez J.B."/>
            <person name="Henrissat B."/>
            <person name="Kuo A."/>
            <person name="Liang C."/>
            <person name="Lipzen A."/>
            <person name="Lutzoni F."/>
            <person name="Magnuson J."/>
            <person name="Mondo S."/>
            <person name="Nolan M."/>
            <person name="Ohm R."/>
            <person name="Pangilinan J."/>
            <person name="Park H.-J.H."/>
            <person name="Ramirez L."/>
            <person name="Alfaro M."/>
            <person name="Sun H."/>
            <person name="Tritt A."/>
            <person name="Yoshinaga Y."/>
            <person name="Zwiers L.-H.L."/>
            <person name="Turgeon B.G."/>
            <person name="Goodwin S.B."/>
            <person name="Spatafora J.W."/>
            <person name="Crous P.W."/>
            <person name="Grigoriev I.V."/>
        </authorList>
    </citation>
    <scope>NUCLEOTIDE SEQUENCE [LARGE SCALE GENOMIC DNA]</scope>
    <source>
        <strain evidence="13 14">CBS 611.86</strain>
    </source>
</reference>
<evidence type="ECO:0000256" key="12">
    <source>
        <dbReference type="SAM" id="MobiDB-lite"/>
    </source>
</evidence>
<dbReference type="Proteomes" id="UP000481861">
    <property type="component" value="Unassembled WGS sequence"/>
</dbReference>
<comment type="subcellular location">
    <subcellularLocation>
        <location evidence="1 10">Nucleus</location>
    </subcellularLocation>
</comment>
<evidence type="ECO:0000256" key="11">
    <source>
        <dbReference type="SAM" id="Coils"/>
    </source>
</evidence>
<name>A0A7C8M709_9PLEO</name>
<evidence type="ECO:0000256" key="4">
    <source>
        <dbReference type="ARBA" id="ARBA00019691"/>
    </source>
</evidence>
<dbReference type="EMBL" id="JAADJZ010000013">
    <property type="protein sequence ID" value="KAF2870678.1"/>
    <property type="molecule type" value="Genomic_DNA"/>
</dbReference>